<dbReference type="Gene3D" id="3.60.10.10">
    <property type="entry name" value="Endonuclease/exonuclease/phosphatase"/>
    <property type="match status" value="1"/>
</dbReference>
<dbReference type="SUPFAM" id="SSF56219">
    <property type="entry name" value="DNase I-like"/>
    <property type="match status" value="1"/>
</dbReference>
<dbReference type="InterPro" id="IPR036691">
    <property type="entry name" value="Endo/exonu/phosph_ase_sf"/>
</dbReference>
<protein>
    <recommendedName>
        <fullName evidence="4">Endonuclease/exonuclease/phosphatase domain-containing protein</fullName>
    </recommendedName>
</protein>
<organism evidence="2 3">
    <name type="scientific">Parasitella parasitica</name>
    <dbReference type="NCBI Taxonomy" id="35722"/>
    <lineage>
        <taxon>Eukaryota</taxon>
        <taxon>Fungi</taxon>
        <taxon>Fungi incertae sedis</taxon>
        <taxon>Mucoromycota</taxon>
        <taxon>Mucoromycotina</taxon>
        <taxon>Mucoromycetes</taxon>
        <taxon>Mucorales</taxon>
        <taxon>Mucorineae</taxon>
        <taxon>Mucoraceae</taxon>
        <taxon>Parasitella</taxon>
    </lineage>
</organism>
<evidence type="ECO:0008006" key="4">
    <source>
        <dbReference type="Google" id="ProtNLM"/>
    </source>
</evidence>
<dbReference type="Proteomes" id="UP000054107">
    <property type="component" value="Unassembled WGS sequence"/>
</dbReference>
<dbReference type="EMBL" id="LN727601">
    <property type="protein sequence ID" value="CEP12332.1"/>
    <property type="molecule type" value="Genomic_DNA"/>
</dbReference>
<dbReference type="OrthoDB" id="2289333at2759"/>
<proteinExistence type="predicted"/>
<sequence length="217" mass="24284">MNRSKVNIGSLNCRSLLSKSSNPSVSSEFCRYLRSLSLDILCIQESYATTDAQTRLNMQLQASSSLWTAHCGIVSFNPSLTLHSLDINLEQRIIACTVVQANALFPPITLINIYAPANYRQRLQFFNQVLTLPLFQHDNLHLKSNETYTADPDSSPSPSIIPMLIMGDFNFHAYAAQTDSNDYTTDTLPHSSPLDSSPSIPTHSQSRWHQFLSFSIL</sequence>
<evidence type="ECO:0000313" key="2">
    <source>
        <dbReference type="EMBL" id="CEP12332.1"/>
    </source>
</evidence>
<dbReference type="AlphaFoldDB" id="A0A0B7N4K3"/>
<feature type="region of interest" description="Disordered" evidence="1">
    <location>
        <begin position="184"/>
        <end position="204"/>
    </location>
</feature>
<gene>
    <name evidence="2" type="primary">PARPA_06266.1 scaffold 21360</name>
</gene>
<reference evidence="2 3" key="1">
    <citation type="submission" date="2014-09" db="EMBL/GenBank/DDBJ databases">
        <authorList>
            <person name="Ellenberger Sabrina"/>
        </authorList>
    </citation>
    <scope>NUCLEOTIDE SEQUENCE [LARGE SCALE GENOMIC DNA]</scope>
    <source>
        <strain evidence="2 3">CBS 412.66</strain>
    </source>
</reference>
<name>A0A0B7N4K3_9FUNG</name>
<evidence type="ECO:0000256" key="1">
    <source>
        <dbReference type="SAM" id="MobiDB-lite"/>
    </source>
</evidence>
<accession>A0A0B7N4K3</accession>
<feature type="compositionally biased region" description="Low complexity" evidence="1">
    <location>
        <begin position="189"/>
        <end position="201"/>
    </location>
</feature>
<keyword evidence="3" id="KW-1185">Reference proteome</keyword>
<evidence type="ECO:0000313" key="3">
    <source>
        <dbReference type="Proteomes" id="UP000054107"/>
    </source>
</evidence>